<protein>
    <submittedName>
        <fullName evidence="2">DUF484 family protein</fullName>
    </submittedName>
</protein>
<dbReference type="OrthoDB" id="10429720at2759"/>
<accession>A0A7I5EDW7</accession>
<organism evidence="1 2">
    <name type="scientific">Haemonchus contortus</name>
    <name type="common">Barber pole worm</name>
    <dbReference type="NCBI Taxonomy" id="6289"/>
    <lineage>
        <taxon>Eukaryota</taxon>
        <taxon>Metazoa</taxon>
        <taxon>Ecdysozoa</taxon>
        <taxon>Nematoda</taxon>
        <taxon>Chromadorea</taxon>
        <taxon>Rhabditida</taxon>
        <taxon>Rhabditina</taxon>
        <taxon>Rhabditomorpha</taxon>
        <taxon>Strongyloidea</taxon>
        <taxon>Trichostrongylidae</taxon>
        <taxon>Haemonchus</taxon>
    </lineage>
</organism>
<proteinExistence type="predicted"/>
<dbReference type="AlphaFoldDB" id="A0A7I5EDW7"/>
<dbReference type="WBParaSite" id="HCON_00172120-00001">
    <property type="protein sequence ID" value="HCON_00172120-00001"/>
    <property type="gene ID" value="HCON_00172120"/>
</dbReference>
<name>A0A7I5EDW7_HAECO</name>
<keyword evidence="1" id="KW-1185">Reference proteome</keyword>
<reference evidence="2" key="1">
    <citation type="submission" date="2020-12" db="UniProtKB">
        <authorList>
            <consortium name="WormBaseParasite"/>
        </authorList>
    </citation>
    <scope>IDENTIFICATION</scope>
    <source>
        <strain evidence="2">MHco3</strain>
    </source>
</reference>
<evidence type="ECO:0000313" key="2">
    <source>
        <dbReference type="WBParaSite" id="HCON_00172120-00001"/>
    </source>
</evidence>
<sequence>MAQYEPLLDENHLYTELLKTLDHKSDVTLLKLDEFVSTMSARIEQLEATNERLFLIQVSLEDFASLKPALERGIPVQSTTGAHLWTKLTPQNLAPQTKT</sequence>
<dbReference type="OMA" id="MAQYEPL"/>
<dbReference type="Proteomes" id="UP000025227">
    <property type="component" value="Unplaced"/>
</dbReference>
<evidence type="ECO:0000313" key="1">
    <source>
        <dbReference type="Proteomes" id="UP000025227"/>
    </source>
</evidence>